<dbReference type="AlphaFoldDB" id="A0A8F5BP54"/>
<dbReference type="PANTHER" id="PTHR36528">
    <property type="entry name" value="CRISPR SYSTEM SINGLE-STRAND-SPECIFIC DEOXYRIBONUCLEASE CAS10/CSM1 (SUBTYPE III-A)"/>
    <property type="match status" value="1"/>
</dbReference>
<evidence type="ECO:0000313" key="3">
    <source>
        <dbReference type="Proteomes" id="UP000694018"/>
    </source>
</evidence>
<dbReference type="Proteomes" id="UP000694018">
    <property type="component" value="Chromosome"/>
</dbReference>
<proteinExistence type="predicted"/>
<organism evidence="2 3">
    <name type="scientific">Saccharolobus shibatae (strain ATCC 51178 / DSM 5389 / JCM 8931 / NBRC 15437 / B12)</name>
    <name type="common">Sulfolobus shibatae</name>
    <dbReference type="NCBI Taxonomy" id="523848"/>
    <lineage>
        <taxon>Archaea</taxon>
        <taxon>Thermoproteota</taxon>
        <taxon>Thermoprotei</taxon>
        <taxon>Sulfolobales</taxon>
        <taxon>Sulfolobaceae</taxon>
        <taxon>Saccharolobus</taxon>
    </lineage>
</organism>
<dbReference type="Pfam" id="PF01966">
    <property type="entry name" value="HD"/>
    <property type="match status" value="1"/>
</dbReference>
<evidence type="ECO:0000259" key="1">
    <source>
        <dbReference type="Pfam" id="PF01966"/>
    </source>
</evidence>
<evidence type="ECO:0000313" key="2">
    <source>
        <dbReference type="EMBL" id="QXJ28780.1"/>
    </source>
</evidence>
<name>A0A8F5BP54_SACSH</name>
<feature type="domain" description="HD" evidence="1">
    <location>
        <begin position="152"/>
        <end position="233"/>
    </location>
</feature>
<accession>A0A8F5BP54</accession>
<dbReference type="InterPro" id="IPR006674">
    <property type="entry name" value="HD_domain"/>
</dbReference>
<protein>
    <recommendedName>
        <fullName evidence="1">HD domain-containing protein</fullName>
    </recommendedName>
</protein>
<dbReference type="OrthoDB" id="44247at2157"/>
<reference evidence="2" key="1">
    <citation type="journal article" date="2021" name="Environ. Microbiol.">
        <title>New insights into the diversity and evolution of the archaeal mobilome from three complete genomes of Saccharolobus shibatae.</title>
        <authorList>
            <person name="Medvedeva S."/>
            <person name="Brandt D."/>
            <person name="Cvirkaite-Krupovic V."/>
            <person name="Liu Y."/>
            <person name="Severinov K."/>
            <person name="Ishino S."/>
            <person name="Ishino Y."/>
            <person name="Prangishvili D."/>
            <person name="Kalinowski J."/>
            <person name="Krupovic M."/>
        </authorList>
    </citation>
    <scope>NUCLEOTIDE SEQUENCE</scope>
    <source>
        <strain evidence="2">B12</strain>
    </source>
</reference>
<gene>
    <name evidence="2" type="ORF">J5U23_01649</name>
</gene>
<sequence>MLLPDERVEFVDESEVQSLRKDVVDTLKAFSALACELANNNETIATDIFADLISIIYKLPMVISYVPGNRLSTPHEYFFTYIVYRHMADSIPVNDIVSLLKKLEEQRKAMEEVLGYVKTLRRIYEKLLHVPADTRPGYNFTSLASHLQLSSILVWLLQKGSVDLNYLRIAALLHDLGKLFNPTQHVSESIKILDEVIEGAECLKPNLTRVKSLVEQHHAPLETILNDADRLAAATDRFSEIVKGAINNTKIRECYNWCYGKDAKAKECMECLEKYGKETYSEESKGLYRVIYNEINKAFNTQKTEGNPIGYLVYVDFPGIQRFITSFPKLREMSFASFLVDFVTSVYSFIALDQAYYEKTSKKSRIPAEALLSGYGGHSYIIVRSDFGSKDDVKTTLGSASSSALSKLDLRLDVKVVDFAYEKYIRNYREIYDEMKSKSYERYLISGDGKIYSYGLHRVCDNCGVRPAVDVVEDEYLCETCKLVRELSRDRGFMAKLKSMYYLVEEGKESNSPISPQEHIKFDPKDNETFSKYAMEIIAGYRNISDTKYVAFIKADGNNAGKIFGNTITFSEYVDKSFRLDYGVKKMFYDTLLDILRASGDESVKKDLVSRILLGVLYLGGDDITILQPSAIAVPFATKMFKRSLEYTGFTFKVGIISVKPDHPVQFAYGAVNTLMEESKIQTTAPGGKSSIGVLVFSSTLASEGVVKSDLENYRKKEESLLVVSNDVDDIEKFLKIMELDDFGKLIELYGNPEEGRKVIRDKIRPLENFVNYADTHEFYNTLAYILRAKARSDEGSLIRNITDLILKGRDNNFVFPLYDYYFILKTIRVGI</sequence>
<dbReference type="KEGG" id="sshi:J5U23_01649"/>
<dbReference type="InterPro" id="IPR052117">
    <property type="entry name" value="Cas10/Csm1_subtype-III-A"/>
</dbReference>
<dbReference type="EMBL" id="CP077717">
    <property type="protein sequence ID" value="QXJ28780.1"/>
    <property type="molecule type" value="Genomic_DNA"/>
</dbReference>
<dbReference type="PANTHER" id="PTHR36528:SF1">
    <property type="entry name" value="CRISPR SYSTEM SINGLE-STRAND-SPECIFIC DEOXYRIBONUCLEASE CAS10_CSM1 (SUBTYPE III-A)"/>
    <property type="match status" value="1"/>
</dbReference>